<dbReference type="EMBL" id="JTDI01000001">
    <property type="protein sequence ID" value="KHK93553.1"/>
    <property type="molecule type" value="Genomic_DNA"/>
</dbReference>
<keyword evidence="4" id="KW-1185">Reference proteome</keyword>
<protein>
    <recommendedName>
        <fullName evidence="5">Spore coat protein U domain-containing protein</fullName>
    </recommendedName>
</protein>
<name>A0A0B1ZWJ7_9SPHN</name>
<gene>
    <name evidence="3" type="ORF">LK12_04725</name>
</gene>
<proteinExistence type="predicted"/>
<keyword evidence="2" id="KW-0732">Signal</keyword>
<evidence type="ECO:0000256" key="1">
    <source>
        <dbReference type="SAM" id="MobiDB-lite"/>
    </source>
</evidence>
<accession>A0A0B1ZWJ7</accession>
<evidence type="ECO:0008006" key="5">
    <source>
        <dbReference type="Google" id="ProtNLM"/>
    </source>
</evidence>
<evidence type="ECO:0000313" key="4">
    <source>
        <dbReference type="Proteomes" id="UP000031057"/>
    </source>
</evidence>
<dbReference type="AlphaFoldDB" id="A0A0B1ZWJ7"/>
<comment type="caution">
    <text evidence="3">The sequence shown here is derived from an EMBL/GenBank/DDBJ whole genome shotgun (WGS) entry which is preliminary data.</text>
</comment>
<organism evidence="3 4">
    <name type="scientific">Novosphingobium malaysiense</name>
    <dbReference type="NCBI Taxonomy" id="1348853"/>
    <lineage>
        <taxon>Bacteria</taxon>
        <taxon>Pseudomonadati</taxon>
        <taxon>Pseudomonadota</taxon>
        <taxon>Alphaproteobacteria</taxon>
        <taxon>Sphingomonadales</taxon>
        <taxon>Sphingomonadaceae</taxon>
        <taxon>Novosphingobium</taxon>
    </lineage>
</organism>
<dbReference type="Proteomes" id="UP000031057">
    <property type="component" value="Unassembled WGS sequence"/>
</dbReference>
<evidence type="ECO:0000313" key="3">
    <source>
        <dbReference type="EMBL" id="KHK93553.1"/>
    </source>
</evidence>
<sequence>MHAVPLRQRDRGAPGRSNMKMRGGHSNRLLSMALAMSVAAWCAPALASTTPVTAYYPDPVAPGLGPASATINIDVMASIGGRCGFAANGAPNGTVNAGAIDTSAWSGQVPFVAECTAPWRIAVSSQNGALAAGVGAGSTGYTDRAPYTVSLNVVADDSTVTSTCPVAQIEQGISGSTCDFNGTASASNGLLVSRSYDQNGSYIEVGAPAYAGTDMLVSGTYSDTLTVTISPAS</sequence>
<evidence type="ECO:0000256" key="2">
    <source>
        <dbReference type="SAM" id="SignalP"/>
    </source>
</evidence>
<reference evidence="3 4" key="1">
    <citation type="submission" date="2014-10" db="EMBL/GenBank/DDBJ databases">
        <title>Genome sequence of Novosphingobium malaysiense MUSC 273(T).</title>
        <authorList>
            <person name="Lee L.-H."/>
        </authorList>
    </citation>
    <scope>NUCLEOTIDE SEQUENCE [LARGE SCALE GENOMIC DNA]</scope>
    <source>
        <strain evidence="3 4">MUSC 273</strain>
    </source>
</reference>
<feature type="signal peptide" evidence="2">
    <location>
        <begin position="1"/>
        <end position="47"/>
    </location>
</feature>
<dbReference type="STRING" id="1348853.LK12_04725"/>
<feature type="region of interest" description="Disordered" evidence="1">
    <location>
        <begin position="1"/>
        <end position="23"/>
    </location>
</feature>
<feature type="chain" id="PRO_5002069274" description="Spore coat protein U domain-containing protein" evidence="2">
    <location>
        <begin position="48"/>
        <end position="233"/>
    </location>
</feature>